<reference evidence="2 3" key="1">
    <citation type="submission" date="2020-08" db="EMBL/GenBank/DDBJ databases">
        <title>Genomic Encyclopedia of Type Strains, Phase IV (KMG-IV): sequencing the most valuable type-strain genomes for metagenomic binning, comparative biology and taxonomic classification.</title>
        <authorList>
            <person name="Goeker M."/>
        </authorList>
    </citation>
    <scope>NUCLEOTIDE SEQUENCE [LARGE SCALE GENOMIC DNA]</scope>
    <source>
        <strain evidence="2 3">DSM 4731</strain>
    </source>
</reference>
<evidence type="ECO:0000256" key="1">
    <source>
        <dbReference type="SAM" id="Phobius"/>
    </source>
</evidence>
<dbReference type="RefSeq" id="WP_183217910.1">
    <property type="nucleotide sequence ID" value="NZ_CAJFZW010000031.1"/>
</dbReference>
<protein>
    <recommendedName>
        <fullName evidence="4">DUF1453 domain-containing protein</fullName>
    </recommendedName>
</protein>
<proteinExistence type="predicted"/>
<evidence type="ECO:0000313" key="2">
    <source>
        <dbReference type="EMBL" id="MBB5741165.1"/>
    </source>
</evidence>
<feature type="transmembrane region" description="Helical" evidence="1">
    <location>
        <begin position="103"/>
        <end position="121"/>
    </location>
</feature>
<feature type="transmembrane region" description="Helical" evidence="1">
    <location>
        <begin position="33"/>
        <end position="51"/>
    </location>
</feature>
<comment type="caution">
    <text evidence="2">The sequence shown here is derived from an EMBL/GenBank/DDBJ whole genome shotgun (WGS) entry which is preliminary data.</text>
</comment>
<keyword evidence="3" id="KW-1185">Reference proteome</keyword>
<dbReference type="InterPro" id="IPR058247">
    <property type="entry name" value="DUF1453"/>
</dbReference>
<gene>
    <name evidence="2" type="ORF">GGQ93_002903</name>
</gene>
<dbReference type="Pfam" id="PF07301">
    <property type="entry name" value="DUF1453"/>
    <property type="match status" value="1"/>
</dbReference>
<dbReference type="EMBL" id="JACHOQ010000010">
    <property type="protein sequence ID" value="MBB5741165.1"/>
    <property type="molecule type" value="Genomic_DNA"/>
</dbReference>
<sequence length="182" mass="19379">MPPEKLIPLLVFPAVLALVLLRNRRRRPLKLKFIWVTPAVVLPLIALGLWGSTQAPGAVHAPFGPAGWAILALGGLLGGLAGWYRGKTVVIEKEPDGSLMAQASPLGLILLVALFAGRTALRDLIENHAAQWHLSALAVTDAFLVFAMGLIVMQRVEIYIRAKRILAGGTDAHVEVAAPPAA</sequence>
<feature type="transmembrane region" description="Helical" evidence="1">
    <location>
        <begin position="133"/>
        <end position="153"/>
    </location>
</feature>
<accession>A0A7W9C8Q8</accession>
<keyword evidence="1" id="KW-0812">Transmembrane</keyword>
<organism evidence="2 3">
    <name type="scientific">Brevundimonas aurantiaca</name>
    <dbReference type="NCBI Taxonomy" id="74316"/>
    <lineage>
        <taxon>Bacteria</taxon>
        <taxon>Pseudomonadati</taxon>
        <taxon>Pseudomonadota</taxon>
        <taxon>Alphaproteobacteria</taxon>
        <taxon>Caulobacterales</taxon>
        <taxon>Caulobacteraceae</taxon>
        <taxon>Brevundimonas</taxon>
    </lineage>
</organism>
<keyword evidence="1" id="KW-0472">Membrane</keyword>
<dbReference type="Proteomes" id="UP000527324">
    <property type="component" value="Unassembled WGS sequence"/>
</dbReference>
<feature type="transmembrane region" description="Helical" evidence="1">
    <location>
        <begin position="6"/>
        <end position="21"/>
    </location>
</feature>
<evidence type="ECO:0000313" key="3">
    <source>
        <dbReference type="Proteomes" id="UP000527324"/>
    </source>
</evidence>
<keyword evidence="1" id="KW-1133">Transmembrane helix</keyword>
<dbReference type="AlphaFoldDB" id="A0A7W9C8Q8"/>
<name>A0A7W9C8Q8_9CAUL</name>
<evidence type="ECO:0008006" key="4">
    <source>
        <dbReference type="Google" id="ProtNLM"/>
    </source>
</evidence>
<feature type="transmembrane region" description="Helical" evidence="1">
    <location>
        <begin position="63"/>
        <end position="83"/>
    </location>
</feature>